<feature type="compositionally biased region" description="Basic and acidic residues" evidence="1">
    <location>
        <begin position="439"/>
        <end position="460"/>
    </location>
</feature>
<feature type="region of interest" description="Disordered" evidence="1">
    <location>
        <begin position="313"/>
        <end position="401"/>
    </location>
</feature>
<keyword evidence="3" id="KW-1185">Reference proteome</keyword>
<feature type="region of interest" description="Disordered" evidence="1">
    <location>
        <begin position="512"/>
        <end position="609"/>
    </location>
</feature>
<evidence type="ECO:0000256" key="1">
    <source>
        <dbReference type="SAM" id="MobiDB-lite"/>
    </source>
</evidence>
<evidence type="ECO:0000313" key="2">
    <source>
        <dbReference type="EMBL" id="KAL3044826.1"/>
    </source>
</evidence>
<feature type="compositionally biased region" description="Basic residues" evidence="1">
    <location>
        <begin position="326"/>
        <end position="337"/>
    </location>
</feature>
<feature type="compositionally biased region" description="Polar residues" evidence="1">
    <location>
        <begin position="236"/>
        <end position="258"/>
    </location>
</feature>
<feature type="region of interest" description="Disordered" evidence="1">
    <location>
        <begin position="436"/>
        <end position="487"/>
    </location>
</feature>
<protein>
    <submittedName>
        <fullName evidence="2">Uncharacterized protein</fullName>
    </submittedName>
</protein>
<feature type="compositionally biased region" description="Polar residues" evidence="1">
    <location>
        <begin position="271"/>
        <end position="280"/>
    </location>
</feature>
<feature type="compositionally biased region" description="Basic and acidic residues" evidence="1">
    <location>
        <begin position="551"/>
        <end position="581"/>
    </location>
</feature>
<sequence>MDSMQESTSAAGFTSILAPQHTFVPPTLLPFSSQGPPCAAGLQSWWSAPQEAAGEAAAANEWEDQNLDQFDGNITGYIQHFLNPDKEEGVGRGRARRRRGAGEGGCRSSSCRGSGGGTPRTGQGGGAAGRKLFLKPRELLKSTKKRGPGKVWGVGDVLPYIGERGGKTQRGRKSTTQQVNPDSLPVGRPRRGRPPRLPPHEEQPEPIERLLEEVMNDLDILKNNGAPQPQPPPPTSSSDVASCGNTVTQNKSGSNGSPQVVVVARGGGSPSVANPGTPVQQGEGEVNDTLYTLLQSFEHYMDSCSACEEAEMGAQSRTEASQLHTVPRRNRRRRKTQTPKSPNTAQRKNTPHPARQQSDEAETPLRRSLSSARSAAPPEHTEGSTAPDKKRKRKRIKPYMLSLDRKRVRVRKPVSSSGTKTTPMLHQRDVKLLHTPVLKPERSGRLSDKVMEHSCKEVKKSAKTKSSLSSVTQPRDSVQEAAPPISWSTKKYPIRSRLRKANIMDSATFLVEPLQTKRPSSAGPGRDSLSNESSSLPVEPQPMEPCVMDEQLERNPETREEELTVQPQEEKQGGERRDTQSQRRRVRNPLCLRGSALSRQHSRPLKHAH</sequence>
<feature type="compositionally biased region" description="Polar residues" evidence="1">
    <location>
        <begin position="338"/>
        <end position="348"/>
    </location>
</feature>
<comment type="caution">
    <text evidence="2">The sequence shown here is derived from an EMBL/GenBank/DDBJ whole genome shotgun (WGS) entry which is preliminary data.</text>
</comment>
<organism evidence="2 3">
    <name type="scientific">Pagothenia borchgrevinki</name>
    <name type="common">Bald rockcod</name>
    <name type="synonym">Trematomus borchgrevinki</name>
    <dbReference type="NCBI Taxonomy" id="8213"/>
    <lineage>
        <taxon>Eukaryota</taxon>
        <taxon>Metazoa</taxon>
        <taxon>Chordata</taxon>
        <taxon>Craniata</taxon>
        <taxon>Vertebrata</taxon>
        <taxon>Euteleostomi</taxon>
        <taxon>Actinopterygii</taxon>
        <taxon>Neopterygii</taxon>
        <taxon>Teleostei</taxon>
        <taxon>Neoteleostei</taxon>
        <taxon>Acanthomorphata</taxon>
        <taxon>Eupercaria</taxon>
        <taxon>Perciformes</taxon>
        <taxon>Notothenioidei</taxon>
        <taxon>Nototheniidae</taxon>
        <taxon>Pagothenia</taxon>
    </lineage>
</organism>
<proteinExistence type="predicted"/>
<feature type="compositionally biased region" description="Gly residues" evidence="1">
    <location>
        <begin position="113"/>
        <end position="128"/>
    </location>
</feature>
<gene>
    <name evidence="2" type="ORF">OYC64_013157</name>
</gene>
<reference evidence="2 3" key="2">
    <citation type="journal article" date="2024" name="G3 (Bethesda)">
        <title>The genome of the cryopelagic Antarctic bald notothen, Trematomus borchgrevinki.</title>
        <authorList>
            <person name="Rayamajhi N."/>
            <person name="Rivera-Colon A.G."/>
            <person name="Minhas B.F."/>
            <person name="Cheng C.C."/>
            <person name="Catchen J.M."/>
        </authorList>
    </citation>
    <scope>NUCLEOTIDE SEQUENCE [LARGE SCALE GENOMIC DNA]</scope>
    <source>
        <strain evidence="2">AGRC-2024</strain>
    </source>
</reference>
<name>A0ABD2FSW4_PAGBO</name>
<feature type="compositionally biased region" description="Low complexity" evidence="1">
    <location>
        <begin position="366"/>
        <end position="378"/>
    </location>
</feature>
<feature type="region of interest" description="Disordered" evidence="1">
    <location>
        <begin position="84"/>
        <end position="287"/>
    </location>
</feature>
<dbReference type="EMBL" id="JBIYXZ010002087">
    <property type="protein sequence ID" value="KAL3044826.1"/>
    <property type="molecule type" value="Genomic_DNA"/>
</dbReference>
<feature type="compositionally biased region" description="Polar residues" evidence="1">
    <location>
        <begin position="315"/>
        <end position="324"/>
    </location>
</feature>
<feature type="compositionally biased region" description="Basic and acidic residues" evidence="1">
    <location>
        <begin position="198"/>
        <end position="212"/>
    </location>
</feature>
<dbReference type="Proteomes" id="UP001619887">
    <property type="component" value="Unassembled WGS sequence"/>
</dbReference>
<accession>A0ABD2FSW4</accession>
<dbReference type="AlphaFoldDB" id="A0ABD2FSW4"/>
<evidence type="ECO:0000313" key="3">
    <source>
        <dbReference type="Proteomes" id="UP001619887"/>
    </source>
</evidence>
<reference evidence="2 3" key="1">
    <citation type="journal article" date="2022" name="G3 (Bethesda)">
        <title>Evaluating Illumina-, Nanopore-, and PacBio-based genome assembly strategies with the bald notothen, Trematomus borchgrevinki.</title>
        <authorList>
            <person name="Rayamajhi N."/>
            <person name="Cheng C.C."/>
            <person name="Catchen J.M."/>
        </authorList>
    </citation>
    <scope>NUCLEOTIDE SEQUENCE [LARGE SCALE GENOMIC DNA]</scope>
    <source>
        <strain evidence="2">AGRC-2024</strain>
    </source>
</reference>
<feature type="compositionally biased region" description="Basic residues" evidence="1">
    <location>
        <begin position="600"/>
        <end position="609"/>
    </location>
</feature>